<accession>A0A9P0AKZ2</accession>
<dbReference type="Proteomes" id="UP001152759">
    <property type="component" value="Chromosome 9"/>
</dbReference>
<evidence type="ECO:0000313" key="5">
    <source>
        <dbReference type="EMBL" id="CAH0395428.1"/>
    </source>
</evidence>
<dbReference type="GO" id="GO:0000932">
    <property type="term" value="C:P-body"/>
    <property type="evidence" value="ECO:0007669"/>
    <property type="project" value="TreeGrafter"/>
</dbReference>
<dbReference type="GO" id="GO:0022008">
    <property type="term" value="P:neurogenesis"/>
    <property type="evidence" value="ECO:0007669"/>
    <property type="project" value="TreeGrafter"/>
</dbReference>
<dbReference type="Gene3D" id="2.60.120.820">
    <property type="entry name" value="PHR domain"/>
    <property type="match status" value="1"/>
</dbReference>
<dbReference type="InterPro" id="IPR012983">
    <property type="entry name" value="PHR"/>
</dbReference>
<feature type="region of interest" description="Disordered" evidence="3">
    <location>
        <begin position="1"/>
        <end position="22"/>
    </location>
</feature>
<sequence>MVLLSETDSNLSTQPVRTGHNNEDIDWQATKSLGESFHYLLEQKLLSDVDFIVGSDVASDTEKISAHKLVLSTRSSVFFAMFSDKWSADGNNNEVKVPDVEPAAFKVMLQFLYSDNVALTLDIVSPVIYAAKKYSIVALENKCSDYLSDNLCPENAFNVLIQARLFHMDKLVSDCLDIIAKNTDTALNSEDFLDIDVETLGLVLERSDLRIEEILLFDAVNRWAEEACVKNNHPVSPKQKRLLLKDALSFLRFPVMEPRDFSSKVVTSGLLSKTEIISVLLHFSSESNAKCDIFNTEPRRTWAVAHRFQHEVTGGCFGSPNPTSYHKIQFHSNRAINLIGFGLYGTPDVTYQVKTQVTNSYYGLNSQTNYRTHYCSDKIFRVFFPQPIKIQPNTNNQYPYLLQVLIQGYYSTYGCSGKSTITKPAIINNTKENVIITFLSSENVPNEGKRGHMTDVNSGQIPELLFDP</sequence>
<protein>
    <recommendedName>
        <fullName evidence="4">BTB domain-containing protein</fullName>
    </recommendedName>
</protein>
<dbReference type="EMBL" id="OU963870">
    <property type="protein sequence ID" value="CAH0395428.1"/>
    <property type="molecule type" value="Genomic_DNA"/>
</dbReference>
<evidence type="ECO:0000259" key="4">
    <source>
        <dbReference type="PROSITE" id="PS50097"/>
    </source>
</evidence>
<dbReference type="InterPro" id="IPR011705">
    <property type="entry name" value="BACK"/>
</dbReference>
<dbReference type="Pfam" id="PF07707">
    <property type="entry name" value="BACK"/>
    <property type="match status" value="1"/>
</dbReference>
<organism evidence="5 6">
    <name type="scientific">Bemisia tabaci</name>
    <name type="common">Sweetpotato whitefly</name>
    <name type="synonym">Aleurodes tabaci</name>
    <dbReference type="NCBI Taxonomy" id="7038"/>
    <lineage>
        <taxon>Eukaryota</taxon>
        <taxon>Metazoa</taxon>
        <taxon>Ecdysozoa</taxon>
        <taxon>Arthropoda</taxon>
        <taxon>Hexapoda</taxon>
        <taxon>Insecta</taxon>
        <taxon>Pterygota</taxon>
        <taxon>Neoptera</taxon>
        <taxon>Paraneoptera</taxon>
        <taxon>Hemiptera</taxon>
        <taxon>Sternorrhyncha</taxon>
        <taxon>Aleyrodoidea</taxon>
        <taxon>Aleyrodidae</taxon>
        <taxon>Aleyrodinae</taxon>
        <taxon>Bemisia</taxon>
    </lineage>
</organism>
<dbReference type="Gene3D" id="3.30.710.10">
    <property type="entry name" value="Potassium Channel Kv1.1, Chain A"/>
    <property type="match status" value="1"/>
</dbReference>
<evidence type="ECO:0000256" key="2">
    <source>
        <dbReference type="ARBA" id="ARBA00022490"/>
    </source>
</evidence>
<comment type="subcellular location">
    <subcellularLocation>
        <location evidence="1">Cytoplasm</location>
    </subcellularLocation>
</comment>
<proteinExistence type="predicted"/>
<dbReference type="Gene3D" id="1.25.40.420">
    <property type="match status" value="1"/>
</dbReference>
<reference evidence="5" key="1">
    <citation type="submission" date="2021-12" db="EMBL/GenBank/DDBJ databases">
        <authorList>
            <person name="King R."/>
        </authorList>
    </citation>
    <scope>NUCLEOTIDE SEQUENCE</scope>
</reference>
<dbReference type="AlphaFoldDB" id="A0A9P0AKZ2"/>
<keyword evidence="6" id="KW-1185">Reference proteome</keyword>
<dbReference type="SMART" id="SM00225">
    <property type="entry name" value="BTB"/>
    <property type="match status" value="1"/>
</dbReference>
<dbReference type="Pfam" id="PF00651">
    <property type="entry name" value="BTB"/>
    <property type="match status" value="1"/>
</dbReference>
<name>A0A9P0AKZ2_BEMTA</name>
<keyword evidence="2" id="KW-0963">Cytoplasm</keyword>
<feature type="compositionally biased region" description="Polar residues" evidence="3">
    <location>
        <begin position="1"/>
        <end position="16"/>
    </location>
</feature>
<dbReference type="SUPFAM" id="SSF54695">
    <property type="entry name" value="POZ domain"/>
    <property type="match status" value="1"/>
</dbReference>
<dbReference type="GO" id="GO:0005829">
    <property type="term" value="C:cytosol"/>
    <property type="evidence" value="ECO:0007669"/>
    <property type="project" value="TreeGrafter"/>
</dbReference>
<gene>
    <name evidence="5" type="ORF">BEMITA_LOCUS13611</name>
</gene>
<evidence type="ECO:0000256" key="3">
    <source>
        <dbReference type="SAM" id="MobiDB-lite"/>
    </source>
</evidence>
<feature type="domain" description="BTB" evidence="4">
    <location>
        <begin position="47"/>
        <end position="121"/>
    </location>
</feature>
<evidence type="ECO:0000313" key="6">
    <source>
        <dbReference type="Proteomes" id="UP001152759"/>
    </source>
</evidence>
<dbReference type="InterPro" id="IPR011333">
    <property type="entry name" value="SKP1/BTB/POZ_sf"/>
</dbReference>
<dbReference type="InterPro" id="IPR038648">
    <property type="entry name" value="PHR_sf"/>
</dbReference>
<dbReference type="PANTHER" id="PTHR45774">
    <property type="entry name" value="BTB/POZ DOMAIN-CONTAINING"/>
    <property type="match status" value="1"/>
</dbReference>
<dbReference type="PROSITE" id="PS50097">
    <property type="entry name" value="BTB"/>
    <property type="match status" value="1"/>
</dbReference>
<evidence type="ECO:0000256" key="1">
    <source>
        <dbReference type="ARBA" id="ARBA00004496"/>
    </source>
</evidence>
<dbReference type="PANTHER" id="PTHR45774:SF3">
    <property type="entry name" value="BTB (POZ) DOMAIN-CONTAINING 2B-RELATED"/>
    <property type="match status" value="1"/>
</dbReference>
<dbReference type="Pfam" id="PF08005">
    <property type="entry name" value="PHR"/>
    <property type="match status" value="1"/>
</dbReference>
<dbReference type="SMART" id="SM00875">
    <property type="entry name" value="BACK"/>
    <property type="match status" value="1"/>
</dbReference>
<dbReference type="InterPro" id="IPR000210">
    <property type="entry name" value="BTB/POZ_dom"/>
</dbReference>